<organism evidence="6 7">
    <name type="scientific">Leptothrix cholodnii (strain ATCC 51168 / LMG 8142 / SP-6)</name>
    <name type="common">Leptothrix discophora (strain SP-6)</name>
    <dbReference type="NCBI Taxonomy" id="395495"/>
    <lineage>
        <taxon>Bacteria</taxon>
        <taxon>Pseudomonadati</taxon>
        <taxon>Pseudomonadota</taxon>
        <taxon>Betaproteobacteria</taxon>
        <taxon>Burkholderiales</taxon>
        <taxon>Sphaerotilaceae</taxon>
        <taxon>Leptothrix</taxon>
    </lineage>
</organism>
<dbReference type="SUPFAM" id="SSF53850">
    <property type="entry name" value="Periplasmic binding protein-like II"/>
    <property type="match status" value="1"/>
</dbReference>
<keyword evidence="3" id="KW-0238">DNA-binding</keyword>
<dbReference type="Proteomes" id="UP000001693">
    <property type="component" value="Chromosome"/>
</dbReference>
<comment type="similarity">
    <text evidence="1">Belongs to the LysR transcriptional regulatory family.</text>
</comment>
<dbReference type="PRINTS" id="PR00039">
    <property type="entry name" value="HTHLYSR"/>
</dbReference>
<dbReference type="RefSeq" id="WP_012345149.1">
    <property type="nucleotide sequence ID" value="NC_010524.1"/>
</dbReference>
<keyword evidence="4" id="KW-0804">Transcription</keyword>
<dbReference type="InterPro" id="IPR036388">
    <property type="entry name" value="WH-like_DNA-bd_sf"/>
</dbReference>
<dbReference type="AlphaFoldDB" id="B1Y640"/>
<dbReference type="InterPro" id="IPR036390">
    <property type="entry name" value="WH_DNA-bd_sf"/>
</dbReference>
<dbReference type="PANTHER" id="PTHR30537">
    <property type="entry name" value="HTH-TYPE TRANSCRIPTIONAL REGULATOR"/>
    <property type="match status" value="1"/>
</dbReference>
<protein>
    <submittedName>
        <fullName evidence="6">Transcriptional regulator, LysR family</fullName>
    </submittedName>
</protein>
<dbReference type="Gene3D" id="1.10.10.10">
    <property type="entry name" value="Winged helix-like DNA-binding domain superfamily/Winged helix DNA-binding domain"/>
    <property type="match status" value="1"/>
</dbReference>
<reference evidence="6 7" key="1">
    <citation type="submission" date="2008-03" db="EMBL/GenBank/DDBJ databases">
        <title>Complete sequence of Leptothrix cholodnii SP-6.</title>
        <authorList>
            <consortium name="US DOE Joint Genome Institute"/>
            <person name="Copeland A."/>
            <person name="Lucas S."/>
            <person name="Lapidus A."/>
            <person name="Glavina del Rio T."/>
            <person name="Dalin E."/>
            <person name="Tice H."/>
            <person name="Bruce D."/>
            <person name="Goodwin L."/>
            <person name="Pitluck S."/>
            <person name="Chertkov O."/>
            <person name="Brettin T."/>
            <person name="Detter J.C."/>
            <person name="Han C."/>
            <person name="Kuske C.R."/>
            <person name="Schmutz J."/>
            <person name="Larimer F."/>
            <person name="Land M."/>
            <person name="Hauser L."/>
            <person name="Kyrpides N."/>
            <person name="Lykidis A."/>
            <person name="Emerson D."/>
            <person name="Richardson P."/>
        </authorList>
    </citation>
    <scope>NUCLEOTIDE SEQUENCE [LARGE SCALE GENOMIC DNA]</scope>
    <source>
        <strain evidence="7">ATCC 51168 / LMG 8142 / SP-6</strain>
    </source>
</reference>
<keyword evidence="2" id="KW-0805">Transcription regulation</keyword>
<dbReference type="GO" id="GO:0006351">
    <property type="term" value="P:DNA-templated transcription"/>
    <property type="evidence" value="ECO:0007669"/>
    <property type="project" value="TreeGrafter"/>
</dbReference>
<dbReference type="Pfam" id="PF03466">
    <property type="entry name" value="LysR_substrate"/>
    <property type="match status" value="1"/>
</dbReference>
<dbReference type="OrthoDB" id="5526340at2"/>
<dbReference type="STRING" id="395495.Lcho_0112"/>
<evidence type="ECO:0000256" key="2">
    <source>
        <dbReference type="ARBA" id="ARBA00023015"/>
    </source>
</evidence>
<dbReference type="eggNOG" id="COG0583">
    <property type="taxonomic scope" value="Bacteria"/>
</dbReference>
<proteinExistence type="inferred from homology"/>
<dbReference type="InterPro" id="IPR000847">
    <property type="entry name" value="LysR_HTH_N"/>
</dbReference>
<accession>B1Y640</accession>
<dbReference type="Pfam" id="PF00126">
    <property type="entry name" value="HTH_1"/>
    <property type="match status" value="1"/>
</dbReference>
<dbReference type="FunFam" id="1.10.10.10:FF:000001">
    <property type="entry name" value="LysR family transcriptional regulator"/>
    <property type="match status" value="1"/>
</dbReference>
<name>B1Y640_LEPCP</name>
<dbReference type="PANTHER" id="PTHR30537:SF74">
    <property type="entry name" value="HTH-TYPE TRANSCRIPTIONAL REGULATOR TRPI"/>
    <property type="match status" value="1"/>
</dbReference>
<sequence length="320" mass="35563">MSTRNRPLSLQSLRAFEAVARRLSFRLAGEELFLTQSAISRQIKGLEEELGAVVFQRDTRQVTLTAAGLTLQRAVQPLLERLDGAVRQIRSAGARPRVAITTFASFATLWLIPRLEAFQRRHPALDIRIAAHDTLHDMDDPDIDMALRYCHPDDAPPGALLLFGEVLAPVVSPWYLERARRGEIAALDQPVDLAGHTLLEVEGLYLGSSPYRSWEHWLAARGLQALQPRSWVHLNYDHQRVQAAQASQGVVLARLPLVADMLARGELVEPFGPAGRDAVPYGYWLILASGAVQRPEVQQLRDWVAEQAAPVRQALGEHAP</sequence>
<dbReference type="GO" id="GO:0043565">
    <property type="term" value="F:sequence-specific DNA binding"/>
    <property type="evidence" value="ECO:0007669"/>
    <property type="project" value="TreeGrafter"/>
</dbReference>
<dbReference type="SUPFAM" id="SSF46785">
    <property type="entry name" value="Winged helix' DNA-binding domain"/>
    <property type="match status" value="1"/>
</dbReference>
<evidence type="ECO:0000313" key="7">
    <source>
        <dbReference type="Proteomes" id="UP000001693"/>
    </source>
</evidence>
<keyword evidence="7" id="KW-1185">Reference proteome</keyword>
<evidence type="ECO:0000256" key="4">
    <source>
        <dbReference type="ARBA" id="ARBA00023163"/>
    </source>
</evidence>
<dbReference type="InterPro" id="IPR005119">
    <property type="entry name" value="LysR_subst-bd"/>
</dbReference>
<dbReference type="GO" id="GO:0003700">
    <property type="term" value="F:DNA-binding transcription factor activity"/>
    <property type="evidence" value="ECO:0007669"/>
    <property type="project" value="InterPro"/>
</dbReference>
<dbReference type="KEGG" id="lch:Lcho_0112"/>
<evidence type="ECO:0000259" key="5">
    <source>
        <dbReference type="PROSITE" id="PS50931"/>
    </source>
</evidence>
<evidence type="ECO:0000313" key="6">
    <source>
        <dbReference type="EMBL" id="ACB32387.1"/>
    </source>
</evidence>
<evidence type="ECO:0000256" key="1">
    <source>
        <dbReference type="ARBA" id="ARBA00009437"/>
    </source>
</evidence>
<dbReference type="CDD" id="cd08432">
    <property type="entry name" value="PBP2_GcdR_TrpI_HvrB_AmpR_like"/>
    <property type="match status" value="1"/>
</dbReference>
<dbReference type="Gene3D" id="3.40.190.10">
    <property type="entry name" value="Periplasmic binding protein-like II"/>
    <property type="match status" value="2"/>
</dbReference>
<evidence type="ECO:0000256" key="3">
    <source>
        <dbReference type="ARBA" id="ARBA00023125"/>
    </source>
</evidence>
<dbReference type="HOGENOM" id="CLU_039613_37_0_4"/>
<dbReference type="InterPro" id="IPR058163">
    <property type="entry name" value="LysR-type_TF_proteobact-type"/>
</dbReference>
<feature type="domain" description="HTH lysR-type" evidence="5">
    <location>
        <begin position="8"/>
        <end position="65"/>
    </location>
</feature>
<dbReference type="PROSITE" id="PS50931">
    <property type="entry name" value="HTH_LYSR"/>
    <property type="match status" value="1"/>
</dbReference>
<gene>
    <name evidence="6" type="ordered locus">Lcho_0112</name>
</gene>
<dbReference type="EMBL" id="CP001013">
    <property type="protein sequence ID" value="ACB32387.1"/>
    <property type="molecule type" value="Genomic_DNA"/>
</dbReference>